<dbReference type="SUPFAM" id="SSF52490">
    <property type="entry name" value="Tubulin nucleotide-binding domain-like"/>
    <property type="match status" value="1"/>
</dbReference>
<proteinExistence type="inferred from homology"/>
<feature type="domain" description="Tubulin/FtsZ GTPase" evidence="5">
    <location>
        <begin position="48"/>
        <end position="267"/>
    </location>
</feature>
<dbReference type="InterPro" id="IPR036525">
    <property type="entry name" value="Tubulin/FtsZ_GTPase_sf"/>
</dbReference>
<dbReference type="InterPro" id="IPR003008">
    <property type="entry name" value="Tubulin_FtsZ_GTPase"/>
</dbReference>
<organism evidence="6 7">
    <name type="scientific">Meloidogyne floridensis</name>
    <dbReference type="NCBI Taxonomy" id="298350"/>
    <lineage>
        <taxon>Eukaryota</taxon>
        <taxon>Metazoa</taxon>
        <taxon>Ecdysozoa</taxon>
        <taxon>Nematoda</taxon>
        <taxon>Chromadorea</taxon>
        <taxon>Rhabditida</taxon>
        <taxon>Tylenchina</taxon>
        <taxon>Tylenchomorpha</taxon>
        <taxon>Tylenchoidea</taxon>
        <taxon>Meloidogynidae</taxon>
        <taxon>Meloidogyninae</taxon>
        <taxon>Meloidogyne</taxon>
    </lineage>
</organism>
<evidence type="ECO:0000313" key="7">
    <source>
        <dbReference type="WBParaSite" id="scf7180000420482.g5355"/>
    </source>
</evidence>
<evidence type="ECO:0000259" key="5">
    <source>
        <dbReference type="SMART" id="SM00864"/>
    </source>
</evidence>
<dbReference type="InterPro" id="IPR008280">
    <property type="entry name" value="Tub_FtsZ_C"/>
</dbReference>
<dbReference type="InterPro" id="IPR023123">
    <property type="entry name" value="Tubulin_C"/>
</dbReference>
<dbReference type="PANTHER" id="PTHR11588">
    <property type="entry name" value="TUBULIN"/>
    <property type="match status" value="1"/>
</dbReference>
<dbReference type="Proteomes" id="UP000887560">
    <property type="component" value="Unplaced"/>
</dbReference>
<keyword evidence="2" id="KW-0493">Microtubule</keyword>
<sequence length="617" mass="69229">MPNNIITVQVGQCGNQLGMAFWERLCAEHGISPLGHIAKEDRKGEDCKDVFFNEANCGAKWVPRAVLVDLEPRVLGEICNCELNQYSDLFDVDNVYQGPTGGGAGNNWAKGFNQGAEVVESILQIIETEAEKADNLEGFAMCHSILGGTGSGLGSRILQELRDRYGKNLIQTYSTVQLLTCNVQVAPYNIVLSLDSIMDHADMCLLFDNDAFERHCKSVNPMHRLRRDGTNENLATLAISEKKNYAQINSMMSQVMAGLTAPMRFYQPTFSRLMHISEMICPLPPMVFAQPALVPYVPVREDTQRPQLVKFPEPKSILNHLLDPRQLISSSQQLLKEQKASVLKRSASVHTDVTASTPNETRPVAEEDDLHNLLAGLIILQSNTDPIMSFAGPAAAGGIGIGSLYDHVKMRNMTQKNSIDIRSGFIISPSWMPGTLNMTTCRISPYMNHSQNPVTGLLLANHTSIAICLRSIATDFQKMWHKKANVHKFEEAMEQGGDKQFGKTCLEEKMEESKERLNELLQLYRSSRSSNFIEYDFQEQQLLLDENSSEYATYGGDKQFGKTCLEEKMEESKERLNELLQLYRSSRSSNFIEYDFQEQQLLLDENSSEYATYGTPK</sequence>
<protein>
    <submittedName>
        <fullName evidence="7">Tubulin/FtsZ GTPase domain-containing protein</fullName>
    </submittedName>
</protein>
<keyword evidence="3" id="KW-0547">Nucleotide-binding</keyword>
<dbReference type="Gene3D" id="1.10.287.600">
    <property type="entry name" value="Helix hairpin bin"/>
    <property type="match status" value="1"/>
</dbReference>
<accession>A0A915NNQ7</accession>
<dbReference type="Pfam" id="PF00091">
    <property type="entry name" value="Tubulin"/>
    <property type="match status" value="1"/>
</dbReference>
<dbReference type="SMART" id="SM00864">
    <property type="entry name" value="Tubulin"/>
    <property type="match status" value="1"/>
</dbReference>
<keyword evidence="6" id="KW-1185">Reference proteome</keyword>
<dbReference type="GO" id="GO:0007017">
    <property type="term" value="P:microtubule-based process"/>
    <property type="evidence" value="ECO:0007669"/>
    <property type="project" value="InterPro"/>
</dbReference>
<evidence type="ECO:0000256" key="3">
    <source>
        <dbReference type="ARBA" id="ARBA00022741"/>
    </source>
</evidence>
<dbReference type="Gene3D" id="3.40.50.1440">
    <property type="entry name" value="Tubulin/FtsZ, GTPase domain"/>
    <property type="match status" value="1"/>
</dbReference>
<comment type="similarity">
    <text evidence="1">Belongs to the tubulin family.</text>
</comment>
<dbReference type="AlphaFoldDB" id="A0A915NNQ7"/>
<evidence type="ECO:0000313" key="6">
    <source>
        <dbReference type="Proteomes" id="UP000887560"/>
    </source>
</evidence>
<keyword evidence="4" id="KW-0342">GTP-binding</keyword>
<reference evidence="7" key="1">
    <citation type="submission" date="2022-11" db="UniProtKB">
        <authorList>
            <consortium name="WormBaseParasite"/>
        </authorList>
    </citation>
    <scope>IDENTIFICATION</scope>
</reference>
<evidence type="ECO:0000256" key="1">
    <source>
        <dbReference type="ARBA" id="ARBA00009636"/>
    </source>
</evidence>
<dbReference type="InterPro" id="IPR000217">
    <property type="entry name" value="Tubulin"/>
</dbReference>
<dbReference type="PRINTS" id="PR01519">
    <property type="entry name" value="EPSLNTUBULIN"/>
</dbReference>
<dbReference type="InterPro" id="IPR004057">
    <property type="entry name" value="Epsilon_tubulin"/>
</dbReference>
<dbReference type="WBParaSite" id="scf7180000420482.g5355">
    <property type="protein sequence ID" value="scf7180000420482.g5355"/>
    <property type="gene ID" value="scf7180000420482.g5355"/>
</dbReference>
<evidence type="ECO:0000256" key="2">
    <source>
        <dbReference type="ARBA" id="ARBA00022701"/>
    </source>
</evidence>
<dbReference type="SUPFAM" id="SSF55307">
    <property type="entry name" value="Tubulin C-terminal domain-like"/>
    <property type="match status" value="1"/>
</dbReference>
<dbReference type="GO" id="GO:0005525">
    <property type="term" value="F:GTP binding"/>
    <property type="evidence" value="ECO:0007669"/>
    <property type="project" value="UniProtKB-KW"/>
</dbReference>
<dbReference type="PRINTS" id="PR01161">
    <property type="entry name" value="TUBULIN"/>
</dbReference>
<name>A0A915NNQ7_9BILA</name>
<evidence type="ECO:0000256" key="4">
    <source>
        <dbReference type="ARBA" id="ARBA00023134"/>
    </source>
</evidence>
<dbReference type="GO" id="GO:0005874">
    <property type="term" value="C:microtubule"/>
    <property type="evidence" value="ECO:0007669"/>
    <property type="project" value="UniProtKB-KW"/>
</dbReference>